<feature type="domain" description="FAD/NAD(P)-binding" evidence="6">
    <location>
        <begin position="1"/>
        <end position="189"/>
    </location>
</feature>
<comment type="similarity">
    <text evidence="2">Belongs to the class-III pyridine nucleotide-disulfide oxidoreductase family.</text>
</comment>
<evidence type="ECO:0000256" key="4">
    <source>
        <dbReference type="ARBA" id="ARBA00022827"/>
    </source>
</evidence>
<evidence type="ECO:0000256" key="1">
    <source>
        <dbReference type="ARBA" id="ARBA00001974"/>
    </source>
</evidence>
<dbReference type="PANTHER" id="PTHR43429:SF3">
    <property type="entry name" value="NITRITE REDUCTASE [NAD(P)H]"/>
    <property type="match status" value="1"/>
</dbReference>
<dbReference type="SUPFAM" id="SSF51905">
    <property type="entry name" value="FAD/NAD(P)-binding domain"/>
    <property type="match status" value="1"/>
</dbReference>
<organism evidence="7">
    <name type="scientific">marine sediment metagenome</name>
    <dbReference type="NCBI Taxonomy" id="412755"/>
    <lineage>
        <taxon>unclassified sequences</taxon>
        <taxon>metagenomes</taxon>
        <taxon>ecological metagenomes</taxon>
    </lineage>
</organism>
<feature type="non-terminal residue" evidence="7">
    <location>
        <position position="1"/>
    </location>
</feature>
<feature type="domain" description="Pyridine nucleotide-disulphide oxidoreductase dimerisation" evidence="5">
    <location>
        <begin position="233"/>
        <end position="330"/>
    </location>
</feature>
<comment type="caution">
    <text evidence="7">The sequence shown here is derived from an EMBL/GenBank/DDBJ whole genome shotgun (WGS) entry which is preliminary data.</text>
</comment>
<name>X0T574_9ZZZZ</name>
<keyword evidence="3" id="KW-0285">Flavoprotein</keyword>
<keyword evidence="4" id="KW-0274">FAD</keyword>
<dbReference type="InterPro" id="IPR016156">
    <property type="entry name" value="FAD/NAD-linked_Rdtase_dimer_sf"/>
</dbReference>
<evidence type="ECO:0008006" key="8">
    <source>
        <dbReference type="Google" id="ProtNLM"/>
    </source>
</evidence>
<dbReference type="InterPro" id="IPR036188">
    <property type="entry name" value="FAD/NAD-bd_sf"/>
</dbReference>
<dbReference type="Pfam" id="PF07992">
    <property type="entry name" value="Pyr_redox_2"/>
    <property type="match status" value="1"/>
</dbReference>
<evidence type="ECO:0000259" key="5">
    <source>
        <dbReference type="Pfam" id="PF02852"/>
    </source>
</evidence>
<gene>
    <name evidence="7" type="ORF">S01H1_10379</name>
</gene>
<dbReference type="PRINTS" id="PR00411">
    <property type="entry name" value="PNDRDTASEI"/>
</dbReference>
<reference evidence="7" key="1">
    <citation type="journal article" date="2014" name="Front. Microbiol.">
        <title>High frequency of phylogenetically diverse reductive dehalogenase-homologous genes in deep subseafloor sedimentary metagenomes.</title>
        <authorList>
            <person name="Kawai M."/>
            <person name="Futagami T."/>
            <person name="Toyoda A."/>
            <person name="Takaki Y."/>
            <person name="Nishi S."/>
            <person name="Hori S."/>
            <person name="Arai W."/>
            <person name="Tsubouchi T."/>
            <person name="Morono Y."/>
            <person name="Uchiyama I."/>
            <person name="Ito T."/>
            <person name="Fujiyama A."/>
            <person name="Inagaki F."/>
            <person name="Takami H."/>
        </authorList>
    </citation>
    <scope>NUCLEOTIDE SEQUENCE</scope>
    <source>
        <strain evidence="7">Expedition CK06-06</strain>
    </source>
</reference>
<sequence>IIATGAKPSIPPIHNIQKNGTLLDGVYVLRTIDDGKQISSCIKNGGKATIVGAGLIGLEMADALYKKGMDVTVVELLPDILASTLDSDMCKPILKEMSEKINVYTNYLVIKAEEKEGKIKGVLIQDKETNKERQLKTDVLVIAAGTKPETMLAESIGCKIGKTGGIVVDERSGTSVKNVYAVGDCTQYSDFVTNEPLSVGLGSIVVRQGIAAGINAAGGTYNLPKGFLLTRTSKFFGIEIAAVGPVKDACQNIPVIYGKFKGSSLPEYFPGGKPISMKVGVHEKTGEVLSAQAVGYNTAQRINTFACAILSGVNVEDFKKLETAYAPPIAPTLDVVTLVCDVASLKRMRKRRIP</sequence>
<evidence type="ECO:0000313" key="7">
    <source>
        <dbReference type="EMBL" id="GAF71225.1"/>
    </source>
</evidence>
<evidence type="ECO:0000256" key="3">
    <source>
        <dbReference type="ARBA" id="ARBA00022630"/>
    </source>
</evidence>
<evidence type="ECO:0000259" key="6">
    <source>
        <dbReference type="Pfam" id="PF07992"/>
    </source>
</evidence>
<proteinExistence type="inferred from homology"/>
<dbReference type="EMBL" id="BARS01005299">
    <property type="protein sequence ID" value="GAF71225.1"/>
    <property type="molecule type" value="Genomic_DNA"/>
</dbReference>
<dbReference type="InterPro" id="IPR004099">
    <property type="entry name" value="Pyr_nucl-diS_OxRdtase_dimer"/>
</dbReference>
<dbReference type="InterPro" id="IPR023753">
    <property type="entry name" value="FAD/NAD-binding_dom"/>
</dbReference>
<accession>X0T574</accession>
<dbReference type="Gene3D" id="3.50.50.60">
    <property type="entry name" value="FAD/NAD(P)-binding domain"/>
    <property type="match status" value="1"/>
</dbReference>
<evidence type="ECO:0000256" key="2">
    <source>
        <dbReference type="ARBA" id="ARBA00009130"/>
    </source>
</evidence>
<dbReference type="GO" id="GO:0016491">
    <property type="term" value="F:oxidoreductase activity"/>
    <property type="evidence" value="ECO:0007669"/>
    <property type="project" value="InterPro"/>
</dbReference>
<dbReference type="AlphaFoldDB" id="X0T574"/>
<dbReference type="SUPFAM" id="SSF55424">
    <property type="entry name" value="FAD/NAD-linked reductases, dimerisation (C-terminal) domain"/>
    <property type="match status" value="1"/>
</dbReference>
<dbReference type="Pfam" id="PF02852">
    <property type="entry name" value="Pyr_redox_dim"/>
    <property type="match status" value="1"/>
</dbReference>
<protein>
    <recommendedName>
        <fullName evidence="8">FAD/NAD(P)-binding domain-containing protein</fullName>
    </recommendedName>
</protein>
<dbReference type="InterPro" id="IPR050260">
    <property type="entry name" value="FAD-bd_OxRdtase"/>
</dbReference>
<comment type="cofactor">
    <cofactor evidence="1">
        <name>FAD</name>
        <dbReference type="ChEBI" id="CHEBI:57692"/>
    </cofactor>
</comment>
<dbReference type="PANTHER" id="PTHR43429">
    <property type="entry name" value="PYRIDINE NUCLEOTIDE-DISULFIDE OXIDOREDUCTASE DOMAIN-CONTAINING"/>
    <property type="match status" value="1"/>
</dbReference>